<gene>
    <name evidence="1" type="ORF">OV287_05915</name>
</gene>
<evidence type="ECO:0000313" key="1">
    <source>
        <dbReference type="EMBL" id="MCY1074016.1"/>
    </source>
</evidence>
<dbReference type="InterPro" id="IPR011990">
    <property type="entry name" value="TPR-like_helical_dom_sf"/>
</dbReference>
<evidence type="ECO:0000313" key="2">
    <source>
        <dbReference type="Proteomes" id="UP001207654"/>
    </source>
</evidence>
<dbReference type="SUPFAM" id="SSF48452">
    <property type="entry name" value="TPR-like"/>
    <property type="match status" value="1"/>
</dbReference>
<proteinExistence type="predicted"/>
<sequence length="86" mass="9418">MYLSQQRYEEAMPLAAQALELAPWSIAILDTYAMAAAGLGRCEEALVTEQRALGMLQEHPNAALEKELRERLAVFASTPCVPSLTP</sequence>
<dbReference type="EMBL" id="JAPNKA010000001">
    <property type="protein sequence ID" value="MCY1074016.1"/>
    <property type="molecule type" value="Genomic_DNA"/>
</dbReference>
<dbReference type="Proteomes" id="UP001207654">
    <property type="component" value="Unassembled WGS sequence"/>
</dbReference>
<dbReference type="RefSeq" id="WP_267533000.1">
    <property type="nucleotide sequence ID" value="NZ_JAPNKA010000001.1"/>
</dbReference>
<evidence type="ECO:0008006" key="3">
    <source>
        <dbReference type="Google" id="ProtNLM"/>
    </source>
</evidence>
<reference evidence="1 2" key="1">
    <citation type="submission" date="2022-11" db="EMBL/GenBank/DDBJ databases">
        <title>Minimal conservation of predation-associated metabolite biosynthetic gene clusters underscores biosynthetic potential of Myxococcota including descriptions for ten novel species: Archangium lansinium sp. nov., Myxococcus landrumus sp. nov., Nannocystis bai.</title>
        <authorList>
            <person name="Ahearne A."/>
            <person name="Stevens C."/>
            <person name="Phillips K."/>
        </authorList>
    </citation>
    <scope>NUCLEOTIDE SEQUENCE [LARGE SCALE GENOMIC DNA]</scope>
    <source>
        <strain evidence="1 2">MIWBW</strain>
    </source>
</reference>
<comment type="caution">
    <text evidence="1">The sequence shown here is derived from an EMBL/GenBank/DDBJ whole genome shotgun (WGS) entry which is preliminary data.</text>
</comment>
<protein>
    <recommendedName>
        <fullName evidence="3">Tetratricopeptide repeat protein</fullName>
    </recommendedName>
</protein>
<organism evidence="1 2">
    <name type="scientific">Archangium lansingense</name>
    <dbReference type="NCBI Taxonomy" id="2995310"/>
    <lineage>
        <taxon>Bacteria</taxon>
        <taxon>Pseudomonadati</taxon>
        <taxon>Myxococcota</taxon>
        <taxon>Myxococcia</taxon>
        <taxon>Myxococcales</taxon>
        <taxon>Cystobacterineae</taxon>
        <taxon>Archangiaceae</taxon>
        <taxon>Archangium</taxon>
    </lineage>
</organism>
<dbReference type="Gene3D" id="1.25.40.10">
    <property type="entry name" value="Tetratricopeptide repeat domain"/>
    <property type="match status" value="1"/>
</dbReference>
<keyword evidence="2" id="KW-1185">Reference proteome</keyword>
<accession>A0ABT3ZY62</accession>
<name>A0ABT3ZY62_9BACT</name>